<feature type="region of interest" description="Disordered" evidence="1">
    <location>
        <begin position="1"/>
        <end position="26"/>
    </location>
</feature>
<accession>A0A9W8LC87</accession>
<reference evidence="2" key="1">
    <citation type="submission" date="2022-07" db="EMBL/GenBank/DDBJ databases">
        <title>Phylogenomic reconstructions and comparative analyses of Kickxellomycotina fungi.</title>
        <authorList>
            <person name="Reynolds N.K."/>
            <person name="Stajich J.E."/>
            <person name="Barry K."/>
            <person name="Grigoriev I.V."/>
            <person name="Crous P."/>
            <person name="Smith M.E."/>
        </authorList>
    </citation>
    <scope>NUCLEOTIDE SEQUENCE</scope>
    <source>
        <strain evidence="2">BCRC 34297</strain>
    </source>
</reference>
<feature type="region of interest" description="Disordered" evidence="1">
    <location>
        <begin position="136"/>
        <end position="172"/>
    </location>
</feature>
<evidence type="ECO:0000256" key="1">
    <source>
        <dbReference type="SAM" id="MobiDB-lite"/>
    </source>
</evidence>
<evidence type="ECO:0000313" key="3">
    <source>
        <dbReference type="Proteomes" id="UP001140011"/>
    </source>
</evidence>
<proteinExistence type="predicted"/>
<name>A0A9W8LC87_9FUNG</name>
<protein>
    <submittedName>
        <fullName evidence="2">Uncharacterized protein</fullName>
    </submittedName>
</protein>
<evidence type="ECO:0000313" key="2">
    <source>
        <dbReference type="EMBL" id="KAJ2754039.1"/>
    </source>
</evidence>
<dbReference type="EMBL" id="JANBUH010000144">
    <property type="protein sequence ID" value="KAJ2754039.1"/>
    <property type="molecule type" value="Genomic_DNA"/>
</dbReference>
<dbReference type="OrthoDB" id="2254641at2759"/>
<dbReference type="AlphaFoldDB" id="A0A9W8LC87"/>
<comment type="caution">
    <text evidence="2">The sequence shown here is derived from an EMBL/GenBank/DDBJ whole genome shotgun (WGS) entry which is preliminary data.</text>
</comment>
<sequence length="370" mass="39537">MSKPTATEKNAVEDSAQHDPANSETTELVQGLASTAQTMSSSLQSMQQALIGNMQQAAQMTMSMNMMMEELVKRAVQVGVHTERLRLPQSLPSSLDAAATGYQPRYRCALRITISNKSPIPLLKMTTKLWFSKRIPSQSSTATNPTRSETQGRTDENQIEISPLNRRSDEKPTTFEDSDLYLLAFSDTQGTLPESLDTSVEPLVQGTLGSSTYLPSGATANATLELSVSALEQLNGAISIEFASPGTGGTLSVAHRFGIRLLHLVDCNYVAAVEAAPTVLIRQLDKLPGVPAVTVDIGRIREVFAVPPADGIAPGALLLFGLSLVDCTIGLQIGSIAHDSQSAVCEWISSIDDDQTLPSLVPLLAEELTA</sequence>
<keyword evidence="3" id="KW-1185">Reference proteome</keyword>
<gene>
    <name evidence="2" type="ORF">GGI19_002708</name>
</gene>
<feature type="compositionally biased region" description="Polar residues" evidence="1">
    <location>
        <begin position="136"/>
        <end position="149"/>
    </location>
</feature>
<dbReference type="Proteomes" id="UP001140011">
    <property type="component" value="Unassembled WGS sequence"/>
</dbReference>
<organism evidence="2 3">
    <name type="scientific">Coemansia pectinata</name>
    <dbReference type="NCBI Taxonomy" id="1052879"/>
    <lineage>
        <taxon>Eukaryota</taxon>
        <taxon>Fungi</taxon>
        <taxon>Fungi incertae sedis</taxon>
        <taxon>Zoopagomycota</taxon>
        <taxon>Kickxellomycotina</taxon>
        <taxon>Kickxellomycetes</taxon>
        <taxon>Kickxellales</taxon>
        <taxon>Kickxellaceae</taxon>
        <taxon>Coemansia</taxon>
    </lineage>
</organism>